<evidence type="ECO:0000256" key="6">
    <source>
        <dbReference type="SAM" id="SignalP"/>
    </source>
</evidence>
<dbReference type="GO" id="GO:0046872">
    <property type="term" value="F:metal ion binding"/>
    <property type="evidence" value="ECO:0007669"/>
    <property type="project" value="UniProtKB-KW"/>
</dbReference>
<dbReference type="SUPFAM" id="SSF46626">
    <property type="entry name" value="Cytochrome c"/>
    <property type="match status" value="1"/>
</dbReference>
<evidence type="ECO:0000256" key="3">
    <source>
        <dbReference type="ARBA" id="ARBA00023004"/>
    </source>
</evidence>
<comment type="caution">
    <text evidence="8">The sequence shown here is derived from an EMBL/GenBank/DDBJ whole genome shotgun (WGS) entry which is preliminary data.</text>
</comment>
<dbReference type="AlphaFoldDB" id="A0A2R5F3B8"/>
<dbReference type="InterPro" id="IPR036909">
    <property type="entry name" value="Cyt_c-like_dom_sf"/>
</dbReference>
<gene>
    <name evidence="8" type="ORF">NMK_0370</name>
</gene>
<dbReference type="GO" id="GO:0009055">
    <property type="term" value="F:electron transfer activity"/>
    <property type="evidence" value="ECO:0007669"/>
    <property type="project" value="InterPro"/>
</dbReference>
<evidence type="ECO:0000313" key="9">
    <source>
        <dbReference type="Proteomes" id="UP000245081"/>
    </source>
</evidence>
<keyword evidence="9" id="KW-1185">Reference proteome</keyword>
<evidence type="ECO:0000256" key="1">
    <source>
        <dbReference type="ARBA" id="ARBA00022617"/>
    </source>
</evidence>
<protein>
    <submittedName>
        <fullName evidence="8">Cytochrome C</fullName>
    </submittedName>
</protein>
<dbReference type="OrthoDB" id="9809720at2"/>
<evidence type="ECO:0000256" key="2">
    <source>
        <dbReference type="ARBA" id="ARBA00022723"/>
    </source>
</evidence>
<dbReference type="GO" id="GO:0020037">
    <property type="term" value="F:heme binding"/>
    <property type="evidence" value="ECO:0007669"/>
    <property type="project" value="InterPro"/>
</dbReference>
<reference evidence="8 9" key="1">
    <citation type="journal article" date="2018" name="Environ. Microbiol.">
        <title>Isolation and genomic characterization of Novimethylophilus kurashikiensis gen. nov. sp. nov., a new lanthanide-dependent methylotrophic species of Methylophilaceae.</title>
        <authorList>
            <person name="Lv H."/>
            <person name="Sahin N."/>
            <person name="Tani A."/>
        </authorList>
    </citation>
    <scope>NUCLEOTIDE SEQUENCE [LARGE SCALE GENOMIC DNA]</scope>
    <source>
        <strain evidence="8 9">La2-4</strain>
    </source>
</reference>
<feature type="signal peptide" evidence="6">
    <location>
        <begin position="1"/>
        <end position="29"/>
    </location>
</feature>
<evidence type="ECO:0000256" key="5">
    <source>
        <dbReference type="SAM" id="MobiDB-lite"/>
    </source>
</evidence>
<feature type="region of interest" description="Disordered" evidence="5">
    <location>
        <begin position="151"/>
        <end position="170"/>
    </location>
</feature>
<dbReference type="PROSITE" id="PS51007">
    <property type="entry name" value="CYTC"/>
    <property type="match status" value="1"/>
</dbReference>
<name>A0A2R5F3B8_9PROT</name>
<dbReference type="Proteomes" id="UP000245081">
    <property type="component" value="Unassembled WGS sequence"/>
</dbReference>
<accession>A0A2R5F3B8</accession>
<feature type="domain" description="Cytochrome c" evidence="7">
    <location>
        <begin position="71"/>
        <end position="150"/>
    </location>
</feature>
<dbReference type="Gene3D" id="1.10.760.10">
    <property type="entry name" value="Cytochrome c-like domain"/>
    <property type="match status" value="1"/>
</dbReference>
<dbReference type="InterPro" id="IPR009056">
    <property type="entry name" value="Cyt_c-like_dom"/>
</dbReference>
<keyword evidence="2 4" id="KW-0479">Metal-binding</keyword>
<keyword evidence="3 4" id="KW-0408">Iron</keyword>
<organism evidence="8 9">
    <name type="scientific">Novimethylophilus kurashikiensis</name>
    <dbReference type="NCBI Taxonomy" id="1825523"/>
    <lineage>
        <taxon>Bacteria</taxon>
        <taxon>Pseudomonadati</taxon>
        <taxon>Pseudomonadota</taxon>
        <taxon>Betaproteobacteria</taxon>
        <taxon>Nitrosomonadales</taxon>
        <taxon>Methylophilaceae</taxon>
        <taxon>Novimethylophilus</taxon>
    </lineage>
</organism>
<dbReference type="RefSeq" id="WP_109014063.1">
    <property type="nucleotide sequence ID" value="NZ_BDOQ01000002.1"/>
</dbReference>
<sequence length="170" mass="17799">MRAFHISCRDISWLGALILGIAIADSAAAAPAATQQLPGSEQIMHQQVGGTHIPRPATPDQLKNPYEGNASAAAEGRSLFNAMNCSGCHAKDAGGGMGPPLGDKDWIYGGEPGQIYLSILQGRPNGMPSFEKALPPDALWKLVTYIRTLGQSPSEPIDASSPAKQTGKAH</sequence>
<keyword evidence="6" id="KW-0732">Signal</keyword>
<evidence type="ECO:0000256" key="4">
    <source>
        <dbReference type="PROSITE-ProRule" id="PRU00433"/>
    </source>
</evidence>
<dbReference type="EMBL" id="BDOQ01000002">
    <property type="protein sequence ID" value="GBG12835.1"/>
    <property type="molecule type" value="Genomic_DNA"/>
</dbReference>
<dbReference type="Pfam" id="PF13442">
    <property type="entry name" value="Cytochrome_CBB3"/>
    <property type="match status" value="1"/>
</dbReference>
<feature type="chain" id="PRO_5015361118" evidence="6">
    <location>
        <begin position="30"/>
        <end position="170"/>
    </location>
</feature>
<evidence type="ECO:0000259" key="7">
    <source>
        <dbReference type="PROSITE" id="PS51007"/>
    </source>
</evidence>
<keyword evidence="1 4" id="KW-0349">Heme</keyword>
<proteinExistence type="predicted"/>
<evidence type="ECO:0000313" key="8">
    <source>
        <dbReference type="EMBL" id="GBG12835.1"/>
    </source>
</evidence>